<reference evidence="15 16" key="1">
    <citation type="submission" date="2019-04" db="EMBL/GenBank/DDBJ databases">
        <title>Draft genome sequence of Robertkochia marina CC-AMO-30D.</title>
        <authorList>
            <person name="Hameed A."/>
            <person name="Lin S.-Y."/>
            <person name="Shahina M."/>
            <person name="Lai W.-A."/>
            <person name="Young C.-C."/>
        </authorList>
    </citation>
    <scope>NUCLEOTIDE SEQUENCE [LARGE SCALE GENOMIC DNA]</scope>
    <source>
        <strain evidence="15 16">CC-AMO-30D</strain>
    </source>
</reference>
<feature type="domain" description="TonB-dependent receptor-like beta-barrel" evidence="13">
    <location>
        <begin position="379"/>
        <end position="772"/>
    </location>
</feature>
<evidence type="ECO:0000256" key="1">
    <source>
        <dbReference type="ARBA" id="ARBA00004571"/>
    </source>
</evidence>
<dbReference type="PROSITE" id="PS52016">
    <property type="entry name" value="TONB_DEPENDENT_REC_3"/>
    <property type="match status" value="1"/>
</dbReference>
<organism evidence="15 16">
    <name type="scientific">Robertkochia marina</name>
    <dbReference type="NCBI Taxonomy" id="1227945"/>
    <lineage>
        <taxon>Bacteria</taxon>
        <taxon>Pseudomonadati</taxon>
        <taxon>Bacteroidota</taxon>
        <taxon>Flavobacteriia</taxon>
        <taxon>Flavobacteriales</taxon>
        <taxon>Flavobacteriaceae</taxon>
        <taxon>Robertkochia</taxon>
    </lineage>
</organism>
<feature type="signal peptide" evidence="12">
    <location>
        <begin position="1"/>
        <end position="20"/>
    </location>
</feature>
<evidence type="ECO:0000256" key="4">
    <source>
        <dbReference type="ARBA" id="ARBA00022692"/>
    </source>
</evidence>
<evidence type="ECO:0000256" key="7">
    <source>
        <dbReference type="ARBA" id="ARBA00023136"/>
    </source>
</evidence>
<keyword evidence="7 10" id="KW-0472">Membrane</keyword>
<comment type="subcellular location">
    <subcellularLocation>
        <location evidence="1 10">Cell outer membrane</location>
        <topology evidence="1 10">Multi-pass membrane protein</topology>
    </subcellularLocation>
</comment>
<keyword evidence="9 10" id="KW-0998">Cell outer membrane</keyword>
<comment type="similarity">
    <text evidence="10 11">Belongs to the TonB-dependent receptor family.</text>
</comment>
<dbReference type="Pfam" id="PF13715">
    <property type="entry name" value="CarbopepD_reg_2"/>
    <property type="match status" value="1"/>
</dbReference>
<keyword evidence="16" id="KW-1185">Reference proteome</keyword>
<dbReference type="OrthoDB" id="9795928at2"/>
<proteinExistence type="inferred from homology"/>
<dbReference type="InterPro" id="IPR036942">
    <property type="entry name" value="Beta-barrel_TonB_sf"/>
</dbReference>
<evidence type="ECO:0000259" key="14">
    <source>
        <dbReference type="Pfam" id="PF07715"/>
    </source>
</evidence>
<dbReference type="Pfam" id="PF07715">
    <property type="entry name" value="Plug"/>
    <property type="match status" value="1"/>
</dbReference>
<evidence type="ECO:0000313" key="16">
    <source>
        <dbReference type="Proteomes" id="UP000305939"/>
    </source>
</evidence>
<evidence type="ECO:0000256" key="11">
    <source>
        <dbReference type="RuleBase" id="RU003357"/>
    </source>
</evidence>
<dbReference type="EMBL" id="SSMC01000002">
    <property type="protein sequence ID" value="THD67549.1"/>
    <property type="molecule type" value="Genomic_DNA"/>
</dbReference>
<dbReference type="GO" id="GO:0044718">
    <property type="term" value="P:siderophore transmembrane transport"/>
    <property type="evidence" value="ECO:0007669"/>
    <property type="project" value="TreeGrafter"/>
</dbReference>
<dbReference type="InterPro" id="IPR037066">
    <property type="entry name" value="Plug_dom_sf"/>
</dbReference>
<dbReference type="AlphaFoldDB" id="A0A4S3M1V7"/>
<dbReference type="InterPro" id="IPR012910">
    <property type="entry name" value="Plug_dom"/>
</dbReference>
<keyword evidence="5 12" id="KW-0732">Signal</keyword>
<dbReference type="Gene3D" id="2.60.40.1120">
    <property type="entry name" value="Carboxypeptidase-like, regulatory domain"/>
    <property type="match status" value="1"/>
</dbReference>
<sequence length="803" mass="90634">MRYLSLLIAVLLFNYQSLHAQTCERILIGEVVDFHDGRPLFGAIITVEGMEESAVTDFNGKFTLKGLCDGRITLRVSHPDCENITTEVDIQGDTFERFRLEHHMEELGEVVVTESRIIKETKTAQEQLINKATLERYSGQNLGDALKELSGVSTLNTGNTIVKPVIQGLHSSRVVLMNNGVRMQDQEWGSEHAPNLDLNSISRLSVVKGSAALKYGGDAIGGIIIANPERVVLKDTLYGNIILTGATNGRGGALTSSLVKGYRSGWYAKVQGSLKRYGDFEAPNYVLSNTGVFEKGLTGAVGYRSLGFGVETFYSYYNNEIGILRASHIGNVDDLVRALNSEEPLVIRDHTYEILAPKQDVQHHLAKVNLFKRVEGLGRWNLQYDFQKNNRLEFDIRRGEDNKDRPSLDLTLTTHTLNTDFEFDANRDFNLNTGLRAMAQTNFPNPSTGVRRLIPDYDRWDLGGFVTADYRLNSSWLIEAGIRYDFTRMDAQKFYDLEDWQGEGYDVEYPEFEREVSGNQILVNPVFDYHNFSGVIGTNYSIGDYRLLLNYSMASRAPNPSELFSDGLHHSAAAIETGGLDISSEVSHKISASFEKRRGMFRFNLAPFISHINGFIQLEPRGLEQTIRGAFPVWKYRQTDANMLGIDIDVDLEYTGQLSSAHSFSYVYGEDLEREVPLMDIPAANFSNRLSYQLTGFHNLNVNLRSDYVFEQVNFPDNNFDINIIENGEQVLTTVDLSTPPPAYHLLGMDISMDFDLSPESGLRLTLIGSNLLNTEYRDYLNRQRFYADNLGRNIQLQLKFNY</sequence>
<evidence type="ECO:0000256" key="12">
    <source>
        <dbReference type="SAM" id="SignalP"/>
    </source>
</evidence>
<dbReference type="SUPFAM" id="SSF56935">
    <property type="entry name" value="Porins"/>
    <property type="match status" value="1"/>
</dbReference>
<dbReference type="GO" id="GO:0015344">
    <property type="term" value="F:siderophore uptake transmembrane transporter activity"/>
    <property type="evidence" value="ECO:0007669"/>
    <property type="project" value="TreeGrafter"/>
</dbReference>
<evidence type="ECO:0000259" key="13">
    <source>
        <dbReference type="Pfam" id="PF00593"/>
    </source>
</evidence>
<name>A0A4S3M1V7_9FLAO</name>
<evidence type="ECO:0000256" key="9">
    <source>
        <dbReference type="ARBA" id="ARBA00023237"/>
    </source>
</evidence>
<dbReference type="PANTHER" id="PTHR30069">
    <property type="entry name" value="TONB-DEPENDENT OUTER MEMBRANE RECEPTOR"/>
    <property type="match status" value="1"/>
</dbReference>
<dbReference type="SUPFAM" id="SSF49464">
    <property type="entry name" value="Carboxypeptidase regulatory domain-like"/>
    <property type="match status" value="1"/>
</dbReference>
<evidence type="ECO:0000313" key="15">
    <source>
        <dbReference type="EMBL" id="THD67549.1"/>
    </source>
</evidence>
<keyword evidence="3 10" id="KW-1134">Transmembrane beta strand</keyword>
<feature type="domain" description="TonB-dependent receptor plug" evidence="14">
    <location>
        <begin position="123"/>
        <end position="223"/>
    </location>
</feature>
<feature type="chain" id="PRO_5020507825" evidence="12">
    <location>
        <begin position="21"/>
        <end position="803"/>
    </location>
</feature>
<keyword evidence="2 10" id="KW-0813">Transport</keyword>
<dbReference type="InterPro" id="IPR000531">
    <property type="entry name" value="Beta-barrel_TonB"/>
</dbReference>
<keyword evidence="8 15" id="KW-0675">Receptor</keyword>
<dbReference type="PANTHER" id="PTHR30069:SF29">
    <property type="entry name" value="HEMOGLOBIN AND HEMOGLOBIN-HAPTOGLOBIN-BINDING PROTEIN 1-RELATED"/>
    <property type="match status" value="1"/>
</dbReference>
<dbReference type="Gene3D" id="2.40.170.20">
    <property type="entry name" value="TonB-dependent receptor, beta-barrel domain"/>
    <property type="match status" value="1"/>
</dbReference>
<keyword evidence="6 11" id="KW-0798">TonB box</keyword>
<evidence type="ECO:0000256" key="8">
    <source>
        <dbReference type="ARBA" id="ARBA00023170"/>
    </source>
</evidence>
<keyword evidence="4 10" id="KW-0812">Transmembrane</keyword>
<protein>
    <submittedName>
        <fullName evidence="15">TonB-dependent receptor</fullName>
    </submittedName>
</protein>
<accession>A0A4S3M1V7</accession>
<comment type="caution">
    <text evidence="15">The sequence shown here is derived from an EMBL/GenBank/DDBJ whole genome shotgun (WGS) entry which is preliminary data.</text>
</comment>
<evidence type="ECO:0000256" key="2">
    <source>
        <dbReference type="ARBA" id="ARBA00022448"/>
    </source>
</evidence>
<evidence type="ECO:0000256" key="3">
    <source>
        <dbReference type="ARBA" id="ARBA00022452"/>
    </source>
</evidence>
<evidence type="ECO:0000256" key="6">
    <source>
        <dbReference type="ARBA" id="ARBA00023077"/>
    </source>
</evidence>
<evidence type="ECO:0000256" key="10">
    <source>
        <dbReference type="PROSITE-ProRule" id="PRU01360"/>
    </source>
</evidence>
<dbReference type="Pfam" id="PF00593">
    <property type="entry name" value="TonB_dep_Rec_b-barrel"/>
    <property type="match status" value="1"/>
</dbReference>
<dbReference type="Proteomes" id="UP000305939">
    <property type="component" value="Unassembled WGS sequence"/>
</dbReference>
<dbReference type="Gene3D" id="2.170.130.10">
    <property type="entry name" value="TonB-dependent receptor, plug domain"/>
    <property type="match status" value="1"/>
</dbReference>
<evidence type="ECO:0000256" key="5">
    <source>
        <dbReference type="ARBA" id="ARBA00022729"/>
    </source>
</evidence>
<dbReference type="InterPro" id="IPR008969">
    <property type="entry name" value="CarboxyPept-like_regulatory"/>
</dbReference>
<gene>
    <name evidence="15" type="ORF">E7Z59_07760</name>
</gene>
<dbReference type="GO" id="GO:0009279">
    <property type="term" value="C:cell outer membrane"/>
    <property type="evidence" value="ECO:0007669"/>
    <property type="project" value="UniProtKB-SubCell"/>
</dbReference>
<dbReference type="InterPro" id="IPR039426">
    <property type="entry name" value="TonB-dep_rcpt-like"/>
</dbReference>
<dbReference type="RefSeq" id="WP_136335754.1">
    <property type="nucleotide sequence ID" value="NZ_QXMP01000005.1"/>
</dbReference>